<gene>
    <name evidence="2" type="ORF">L6637_16095</name>
</gene>
<evidence type="ECO:0000313" key="2">
    <source>
        <dbReference type="EMBL" id="MCG2668481.1"/>
    </source>
</evidence>
<sequence length="81" mass="8473">MVAVVTVAGMAVAMVVIMVADTVVDMGVGTRMAAGIMAGLALRQALDMADRTSVRYAMRPFARRISTTRSICIQAPSATVV</sequence>
<evidence type="ECO:0008006" key="4">
    <source>
        <dbReference type="Google" id="ProtNLM"/>
    </source>
</evidence>
<feature type="transmembrane region" description="Helical" evidence="1">
    <location>
        <begin position="6"/>
        <end position="24"/>
    </location>
</feature>
<organism evidence="2 3">
    <name type="scientific">Bradyrhizobium zhengyangense</name>
    <dbReference type="NCBI Taxonomy" id="2911009"/>
    <lineage>
        <taxon>Bacteria</taxon>
        <taxon>Pseudomonadati</taxon>
        <taxon>Pseudomonadota</taxon>
        <taxon>Alphaproteobacteria</taxon>
        <taxon>Hyphomicrobiales</taxon>
        <taxon>Nitrobacteraceae</taxon>
        <taxon>Bradyrhizobium</taxon>
    </lineage>
</organism>
<dbReference type="RefSeq" id="WP_237871308.1">
    <property type="nucleotide sequence ID" value="NZ_JAKLUA010000004.1"/>
</dbReference>
<evidence type="ECO:0000256" key="1">
    <source>
        <dbReference type="SAM" id="Phobius"/>
    </source>
</evidence>
<comment type="caution">
    <text evidence="2">The sequence shown here is derived from an EMBL/GenBank/DDBJ whole genome shotgun (WGS) entry which is preliminary data.</text>
</comment>
<keyword evidence="1" id="KW-1133">Transmembrane helix</keyword>
<dbReference type="EMBL" id="JAKLUA010000004">
    <property type="protein sequence ID" value="MCG2668481.1"/>
    <property type="molecule type" value="Genomic_DNA"/>
</dbReference>
<keyword evidence="1" id="KW-0812">Transmembrane</keyword>
<keyword evidence="1" id="KW-0472">Membrane</keyword>
<name>A0ABS9LN95_9BRAD</name>
<accession>A0ABS9LN95</accession>
<evidence type="ECO:0000313" key="3">
    <source>
        <dbReference type="Proteomes" id="UP001139012"/>
    </source>
</evidence>
<reference evidence="2" key="1">
    <citation type="submission" date="2022-01" db="EMBL/GenBank/DDBJ databases">
        <title>Genome sequnece data of strain Bradyrhizobium sp. nov.</title>
        <authorList>
            <person name="Zhang J."/>
        </authorList>
    </citation>
    <scope>NUCLEOTIDE SEQUENCE</scope>
    <source>
        <strain evidence="2">WYCCWR 12774</strain>
    </source>
</reference>
<keyword evidence="3" id="KW-1185">Reference proteome</keyword>
<proteinExistence type="predicted"/>
<dbReference type="Proteomes" id="UP001139012">
    <property type="component" value="Unassembled WGS sequence"/>
</dbReference>
<protein>
    <recommendedName>
        <fullName evidence="4">ABC transmembrane type-1 domain-containing protein</fullName>
    </recommendedName>
</protein>